<keyword evidence="2" id="KW-1185">Reference proteome</keyword>
<dbReference type="Gene3D" id="3.40.1350.10">
    <property type="match status" value="1"/>
</dbReference>
<protein>
    <recommendedName>
        <fullName evidence="3">DUF91 domain-containing protein</fullName>
    </recommendedName>
</protein>
<dbReference type="RefSeq" id="WP_244163492.1">
    <property type="nucleotide sequence ID" value="NZ_FNSV01000005.1"/>
</dbReference>
<dbReference type="EMBL" id="FNSV01000005">
    <property type="protein sequence ID" value="SEB61421.1"/>
    <property type="molecule type" value="Genomic_DNA"/>
</dbReference>
<sequence length="361" mass="39962">MTHDPDLGVLVRRVGSTSAWTTPDMTAYVNEDHLQRIIAEDPDRVPGVPEGAIAVRELPTSAGPADVCIVSPDGALTIVECKLASNSERRRMVIGQVLDYAAAIWRDGDTAFHEQWARRGGNDLHALGEGGYEQLGRNIAAGRLHLCLAVDQIDADLRRLVEYLNQITRHDITVTALQLSYARHGDLEILIPSTYGGEIAAAKARAAAGTTTRWTKDTFLDSIGSDTDRASAEKLFALLDQVDDRRGTHDDLWYGNKPGGGVFFHPYGLRYAPIQLWINKSGQLMAYGNWYQYDKIKYHHGFAELAHLVGQDHQSTAKGFPIADLTDLDQFWSITLRCAEHINRPDAEPDHRDVDPDTAIV</sequence>
<evidence type="ECO:0008006" key="3">
    <source>
        <dbReference type="Google" id="ProtNLM"/>
    </source>
</evidence>
<organism evidence="1 2">
    <name type="scientific">Rhodococcus koreensis</name>
    <dbReference type="NCBI Taxonomy" id="99653"/>
    <lineage>
        <taxon>Bacteria</taxon>
        <taxon>Bacillati</taxon>
        <taxon>Actinomycetota</taxon>
        <taxon>Actinomycetes</taxon>
        <taxon>Mycobacteriales</taxon>
        <taxon>Nocardiaceae</taxon>
        <taxon>Rhodococcus</taxon>
    </lineage>
</organism>
<proteinExistence type="predicted"/>
<gene>
    <name evidence="1" type="ORF">SAMN04490239_0871</name>
</gene>
<dbReference type="Proteomes" id="UP000183561">
    <property type="component" value="Unassembled WGS sequence"/>
</dbReference>
<dbReference type="GO" id="GO:0003676">
    <property type="term" value="F:nucleic acid binding"/>
    <property type="evidence" value="ECO:0007669"/>
    <property type="project" value="InterPro"/>
</dbReference>
<name>A0A1H4KSD9_9NOCA</name>
<reference evidence="2" key="1">
    <citation type="submission" date="2016-10" db="EMBL/GenBank/DDBJ databases">
        <authorList>
            <person name="Varghese N."/>
            <person name="Submissions S."/>
        </authorList>
    </citation>
    <scope>NUCLEOTIDE SEQUENCE [LARGE SCALE GENOMIC DNA]</scope>
    <source>
        <strain evidence="2">DSM 44498</strain>
    </source>
</reference>
<evidence type="ECO:0000313" key="2">
    <source>
        <dbReference type="Proteomes" id="UP000183561"/>
    </source>
</evidence>
<dbReference type="InterPro" id="IPR011856">
    <property type="entry name" value="tRNA_endonuc-like_dom_sf"/>
</dbReference>
<dbReference type="AlphaFoldDB" id="A0A1H4KSD9"/>
<evidence type="ECO:0000313" key="1">
    <source>
        <dbReference type="EMBL" id="SEB61421.1"/>
    </source>
</evidence>
<accession>A0A1H4KSD9</accession>